<protein>
    <submittedName>
        <fullName evidence="1">Uncharacterized protein</fullName>
    </submittedName>
</protein>
<organism evidence="1 2">
    <name type="scientific">Rubroshorea leprosula</name>
    <dbReference type="NCBI Taxonomy" id="152421"/>
    <lineage>
        <taxon>Eukaryota</taxon>
        <taxon>Viridiplantae</taxon>
        <taxon>Streptophyta</taxon>
        <taxon>Embryophyta</taxon>
        <taxon>Tracheophyta</taxon>
        <taxon>Spermatophyta</taxon>
        <taxon>Magnoliopsida</taxon>
        <taxon>eudicotyledons</taxon>
        <taxon>Gunneridae</taxon>
        <taxon>Pentapetalae</taxon>
        <taxon>rosids</taxon>
        <taxon>malvids</taxon>
        <taxon>Malvales</taxon>
        <taxon>Dipterocarpaceae</taxon>
        <taxon>Rubroshorea</taxon>
    </lineage>
</organism>
<reference evidence="1 2" key="1">
    <citation type="journal article" date="2021" name="Commun. Biol.">
        <title>The genome of Shorea leprosula (Dipterocarpaceae) highlights the ecological relevance of drought in aseasonal tropical rainforests.</title>
        <authorList>
            <person name="Ng K.K.S."/>
            <person name="Kobayashi M.J."/>
            <person name="Fawcett J.A."/>
            <person name="Hatakeyama M."/>
            <person name="Paape T."/>
            <person name="Ng C.H."/>
            <person name="Ang C.C."/>
            <person name="Tnah L.H."/>
            <person name="Lee C.T."/>
            <person name="Nishiyama T."/>
            <person name="Sese J."/>
            <person name="O'Brien M.J."/>
            <person name="Copetti D."/>
            <person name="Mohd Noor M.I."/>
            <person name="Ong R.C."/>
            <person name="Putra M."/>
            <person name="Sireger I.Z."/>
            <person name="Indrioko S."/>
            <person name="Kosugi Y."/>
            <person name="Izuno A."/>
            <person name="Isagi Y."/>
            <person name="Lee S.L."/>
            <person name="Shimizu K.K."/>
        </authorList>
    </citation>
    <scope>NUCLEOTIDE SEQUENCE [LARGE SCALE GENOMIC DNA]</scope>
    <source>
        <strain evidence="1">214</strain>
    </source>
</reference>
<evidence type="ECO:0000313" key="2">
    <source>
        <dbReference type="Proteomes" id="UP001054252"/>
    </source>
</evidence>
<dbReference type="PANTHER" id="PTHR34570:SF12">
    <property type="entry name" value="EXPRESSED PROTEIN"/>
    <property type="match status" value="1"/>
</dbReference>
<evidence type="ECO:0000313" key="1">
    <source>
        <dbReference type="EMBL" id="GKV38459.1"/>
    </source>
</evidence>
<dbReference type="EMBL" id="BPVZ01000128">
    <property type="protein sequence ID" value="GKV38459.1"/>
    <property type="molecule type" value="Genomic_DNA"/>
</dbReference>
<dbReference type="PANTHER" id="PTHR34570">
    <property type="entry name" value="OS03G0593100 PROTEIN"/>
    <property type="match status" value="1"/>
</dbReference>
<gene>
    <name evidence="1" type="ORF">SLEP1_g46371</name>
</gene>
<sequence length="146" mass="16921">MSGDRQIDPTVVHPSIAVLQERFRQLERAKEMMQEKELLRMLPESRQINAAITYVPSRSLFQPELMLSQLPLQCTLKREASMQSRNTQVHAIQTLLLENLWSRDTVICTTYHDDISDVDTSSVKKYYNVSPPSNPVVSFRFFFMGQ</sequence>
<dbReference type="AlphaFoldDB" id="A0AAV5LMU5"/>
<proteinExistence type="predicted"/>
<name>A0AAV5LMU5_9ROSI</name>
<comment type="caution">
    <text evidence="1">The sequence shown here is derived from an EMBL/GenBank/DDBJ whole genome shotgun (WGS) entry which is preliminary data.</text>
</comment>
<keyword evidence="2" id="KW-1185">Reference proteome</keyword>
<dbReference type="Proteomes" id="UP001054252">
    <property type="component" value="Unassembled WGS sequence"/>
</dbReference>
<accession>A0AAV5LMU5</accession>